<dbReference type="GO" id="GO:1901359">
    <property type="term" value="F:tungstate binding"/>
    <property type="evidence" value="ECO:0007669"/>
    <property type="project" value="UniProtKB-ARBA"/>
</dbReference>
<reference evidence="7 8" key="1">
    <citation type="journal article" date="2016" name="Biochim. Biophys. Acta">
        <title>Characterization of red-shifted phycobilisomes isolated from the chlorophyll f-containing cyanobacterium Halomicronema hongdechloris.</title>
        <authorList>
            <person name="Li Y."/>
            <person name="Lin Y."/>
            <person name="Garvey C.J."/>
            <person name="Birch D."/>
            <person name="Corkery R.W."/>
            <person name="Loughlin P.C."/>
            <person name="Scheer H."/>
            <person name="Willows R.D."/>
            <person name="Chen M."/>
        </authorList>
    </citation>
    <scope>NUCLEOTIDE SEQUENCE [LARGE SCALE GENOMIC DNA]</scope>
    <source>
        <strain evidence="7 8">C2206</strain>
    </source>
</reference>
<comment type="similarity">
    <text evidence="1">Belongs to the bacterial solute-binding protein ModA family.</text>
</comment>
<dbReference type="KEGG" id="hhg:XM38_021260"/>
<sequence>MHRRAFVTTVAGIWLGCLGISSCSSAPSATTSATNMAGADEAVDLTISVAASVQDAMKAVQIAYEAEAPQVSITYNFGSSGSLAQQITQGAPADVFLSASQKWMDDLEAQEQLLEGSRRDLLLNSLVLIVPQGKDDVTGFRDITTDKVGRLSIGEPASVPAGRYAREVLISINMFDVLQPKLVFGKDVRQVLAYVETGNVDAGVVYATDATVADRVRVVATAPADSHSPIVYSIGVVADSAHAEAAQALVEFLVSDTATAIFEEYGFTPVN</sequence>
<feature type="binding site" evidence="5">
    <location>
        <position position="206"/>
    </location>
    <ligand>
        <name>molybdate</name>
        <dbReference type="ChEBI" id="CHEBI:36264"/>
    </ligand>
</feature>
<evidence type="ECO:0000313" key="8">
    <source>
        <dbReference type="Proteomes" id="UP000191901"/>
    </source>
</evidence>
<keyword evidence="3 5" id="KW-0479">Metal-binding</keyword>
<feature type="binding site" evidence="5">
    <location>
        <position position="161"/>
    </location>
    <ligand>
        <name>molybdate</name>
        <dbReference type="ChEBI" id="CHEBI:36264"/>
    </ligand>
</feature>
<keyword evidence="8" id="KW-1185">Reference proteome</keyword>
<dbReference type="GO" id="GO:0046872">
    <property type="term" value="F:metal ion binding"/>
    <property type="evidence" value="ECO:0007669"/>
    <property type="project" value="UniProtKB-KW"/>
</dbReference>
<evidence type="ECO:0000256" key="6">
    <source>
        <dbReference type="SAM" id="SignalP"/>
    </source>
</evidence>
<dbReference type="PIRSF" id="PIRSF004846">
    <property type="entry name" value="ModA"/>
    <property type="match status" value="1"/>
</dbReference>
<evidence type="ECO:0000256" key="5">
    <source>
        <dbReference type="PIRSR" id="PIRSR004846-1"/>
    </source>
</evidence>
<dbReference type="InterPro" id="IPR050682">
    <property type="entry name" value="ModA/WtpA"/>
</dbReference>
<feature type="binding site" evidence="5">
    <location>
        <position position="188"/>
    </location>
    <ligand>
        <name>molybdate</name>
        <dbReference type="ChEBI" id="CHEBI:36264"/>
    </ligand>
</feature>
<proteinExistence type="inferred from homology"/>
<keyword evidence="4 6" id="KW-0732">Signal</keyword>
<dbReference type="Proteomes" id="UP000191901">
    <property type="component" value="Chromosome"/>
</dbReference>
<dbReference type="AlphaFoldDB" id="A0A1Z3HLM6"/>
<dbReference type="PANTHER" id="PTHR30632">
    <property type="entry name" value="MOLYBDATE-BINDING PERIPLASMIC PROTEIN"/>
    <property type="match status" value="1"/>
</dbReference>
<dbReference type="CDD" id="cd13537">
    <property type="entry name" value="PBP2_YvgL_like"/>
    <property type="match status" value="1"/>
</dbReference>
<dbReference type="EMBL" id="CP021983">
    <property type="protein sequence ID" value="ASC71176.1"/>
    <property type="molecule type" value="Genomic_DNA"/>
</dbReference>
<dbReference type="GO" id="GO:0030973">
    <property type="term" value="F:molybdate ion binding"/>
    <property type="evidence" value="ECO:0007669"/>
    <property type="project" value="UniProtKB-ARBA"/>
</dbReference>
<organism evidence="7 8">
    <name type="scientific">Halomicronema hongdechloris C2206</name>
    <dbReference type="NCBI Taxonomy" id="1641165"/>
    <lineage>
        <taxon>Bacteria</taxon>
        <taxon>Bacillati</taxon>
        <taxon>Cyanobacteriota</taxon>
        <taxon>Cyanophyceae</taxon>
        <taxon>Nodosilineales</taxon>
        <taxon>Nodosilineaceae</taxon>
        <taxon>Halomicronema</taxon>
    </lineage>
</organism>
<dbReference type="SUPFAM" id="SSF53850">
    <property type="entry name" value="Periplasmic binding protein-like II"/>
    <property type="match status" value="1"/>
</dbReference>
<feature type="chain" id="PRO_5011119212" evidence="6">
    <location>
        <begin position="27"/>
        <end position="271"/>
    </location>
</feature>
<evidence type="ECO:0000256" key="4">
    <source>
        <dbReference type="ARBA" id="ARBA00022729"/>
    </source>
</evidence>
<feature type="binding site" evidence="5">
    <location>
        <position position="52"/>
    </location>
    <ligand>
        <name>molybdate</name>
        <dbReference type="ChEBI" id="CHEBI:36264"/>
    </ligand>
</feature>
<dbReference type="PROSITE" id="PS51257">
    <property type="entry name" value="PROKAR_LIPOPROTEIN"/>
    <property type="match status" value="1"/>
</dbReference>
<evidence type="ECO:0000256" key="1">
    <source>
        <dbReference type="ARBA" id="ARBA00009175"/>
    </source>
</evidence>
<protein>
    <submittedName>
        <fullName evidence="7">Molybdate ABC transporter substrate-binding protein</fullName>
    </submittedName>
</protein>
<feature type="binding site" evidence="5">
    <location>
        <position position="80"/>
    </location>
    <ligand>
        <name>molybdate</name>
        <dbReference type="ChEBI" id="CHEBI:36264"/>
    </ligand>
</feature>
<dbReference type="InterPro" id="IPR005950">
    <property type="entry name" value="ModA"/>
</dbReference>
<dbReference type="OrthoDB" id="9785015at2"/>
<evidence type="ECO:0000256" key="3">
    <source>
        <dbReference type="ARBA" id="ARBA00022723"/>
    </source>
</evidence>
<dbReference type="PANTHER" id="PTHR30632:SF0">
    <property type="entry name" value="SULFATE-BINDING PROTEIN"/>
    <property type="match status" value="1"/>
</dbReference>
<dbReference type="Gene3D" id="3.40.190.10">
    <property type="entry name" value="Periplasmic binding protein-like II"/>
    <property type="match status" value="2"/>
</dbReference>
<gene>
    <name evidence="7" type="primary">modA</name>
    <name evidence="7" type="ORF">XM38_021260</name>
</gene>
<dbReference type="Pfam" id="PF13531">
    <property type="entry name" value="SBP_bac_11"/>
    <property type="match status" value="1"/>
</dbReference>
<keyword evidence="2 5" id="KW-0500">Molybdenum</keyword>
<dbReference type="GO" id="GO:0015689">
    <property type="term" value="P:molybdate ion transport"/>
    <property type="evidence" value="ECO:0007669"/>
    <property type="project" value="InterPro"/>
</dbReference>
<evidence type="ECO:0000313" key="7">
    <source>
        <dbReference type="EMBL" id="ASC71176.1"/>
    </source>
</evidence>
<accession>A0A1Z3HLM6</accession>
<name>A0A1Z3HLM6_9CYAN</name>
<dbReference type="InterPro" id="IPR041879">
    <property type="entry name" value="YvgL-like_PBP2"/>
</dbReference>
<dbReference type="FunFam" id="3.40.190.10:FF:000035">
    <property type="entry name" value="Molybdate ABC transporter substrate-binding protein"/>
    <property type="match status" value="1"/>
</dbReference>
<dbReference type="STRING" id="1641165.XM38_12735"/>
<evidence type="ECO:0000256" key="2">
    <source>
        <dbReference type="ARBA" id="ARBA00022505"/>
    </source>
</evidence>
<dbReference type="NCBIfam" id="TIGR01256">
    <property type="entry name" value="modA"/>
    <property type="match status" value="1"/>
</dbReference>
<feature type="signal peptide" evidence="6">
    <location>
        <begin position="1"/>
        <end position="26"/>
    </location>
</feature>